<feature type="transmembrane region" description="Helical" evidence="3">
    <location>
        <begin position="345"/>
        <end position="366"/>
    </location>
</feature>
<dbReference type="Gene3D" id="3.40.390.10">
    <property type="entry name" value="Collagenase (Catalytic Domain)"/>
    <property type="match status" value="1"/>
</dbReference>
<accession>A0AAQ4F4A6</accession>
<evidence type="ECO:0000256" key="2">
    <source>
        <dbReference type="SAM" id="MobiDB-lite"/>
    </source>
</evidence>
<dbReference type="Proteomes" id="UP001321473">
    <property type="component" value="Unassembled WGS sequence"/>
</dbReference>
<dbReference type="AlphaFoldDB" id="A0AAQ4F4A6"/>
<feature type="compositionally biased region" description="Polar residues" evidence="2">
    <location>
        <begin position="113"/>
        <end position="128"/>
    </location>
</feature>
<evidence type="ECO:0000313" key="6">
    <source>
        <dbReference type="Proteomes" id="UP001321473"/>
    </source>
</evidence>
<keyword evidence="6" id="KW-1185">Reference proteome</keyword>
<feature type="domain" description="Peptidase M13 N-terminal" evidence="4">
    <location>
        <begin position="399"/>
        <end position="675"/>
    </location>
</feature>
<evidence type="ECO:0000256" key="3">
    <source>
        <dbReference type="SAM" id="Phobius"/>
    </source>
</evidence>
<dbReference type="InterPro" id="IPR042089">
    <property type="entry name" value="Peptidase_M13_dom_2"/>
</dbReference>
<feature type="compositionally biased region" description="Polar residues" evidence="2">
    <location>
        <begin position="221"/>
        <end position="242"/>
    </location>
</feature>
<dbReference type="PANTHER" id="PTHR11733:SF241">
    <property type="entry name" value="GH26575P-RELATED"/>
    <property type="match status" value="1"/>
</dbReference>
<evidence type="ECO:0000259" key="4">
    <source>
        <dbReference type="Pfam" id="PF05649"/>
    </source>
</evidence>
<keyword evidence="3" id="KW-1133">Transmembrane helix</keyword>
<gene>
    <name evidence="5" type="ORF">V5799_017005</name>
</gene>
<dbReference type="Pfam" id="PF05649">
    <property type="entry name" value="Peptidase_M13_N"/>
    <property type="match status" value="1"/>
</dbReference>
<feature type="compositionally biased region" description="Basic and acidic residues" evidence="2">
    <location>
        <begin position="54"/>
        <end position="65"/>
    </location>
</feature>
<dbReference type="Gene3D" id="1.10.1380.10">
    <property type="entry name" value="Neutral endopeptidase , domain2"/>
    <property type="match status" value="1"/>
</dbReference>
<evidence type="ECO:0000313" key="5">
    <source>
        <dbReference type="EMBL" id="KAK8781653.1"/>
    </source>
</evidence>
<keyword evidence="3" id="KW-0472">Membrane</keyword>
<dbReference type="InterPro" id="IPR000718">
    <property type="entry name" value="Peptidase_M13"/>
</dbReference>
<name>A0AAQ4F4A6_AMBAM</name>
<sequence length="995" mass="108441">MTEEKRQVKNPSLDSSKEANSSGSKSRRSLAEEMSQGESRSRRRRRPKRRRPSKNSDSHEADLSARDGGGQPSESHPLTAVRRSSRRNSGSATPGAKSKRRPDAQAAGKGTPTVRTRTPHDSGQTSDSPHPAEGSAAVMTGARNDGGSISPGARPTPRPDAESPVTGTSGLLPRTRHDSGPTSDSPHPAEGSAVVMTGAKSDGGLVSLGTKHTPRSDTEQPDSGPSNRSAGTCDSKADTSASCHPVESPAAATTGARTECSLTSPHHKQTPPPDADSLRTGTANMPTETADGKVQAPASHLAEGAAMVTASASKSASSVEQVGGATLREFVPLTTVTEKISQAPAMYGSLGVFVGLACVAVVFMVWATETRRRRNECGSAECRDARAFLDSFLDKAIEPCSDFYRHVCRRWRMENVDGATLAEKAARDLIGSLHLTLLERARHQEATSQAEALLVNFYNGCRQFVSSTRRIQGRRFVRPNESDIDILRLPNPSAVLRKVVLLSLHRGISTLLSVNIVRHGDRGMALYVSKGRTLAEKLADTAHRTALTEYITEALEQHTGEIEASMNMSNIGAKIHELMSFDRITSRNEDNFPTAETVNASHFATLMQETQPRHWLEFVNTLLHGTFRLSEESPVMSHHLTLVKAAVEYFANNQRIGLIYIFLHIITEVGQFYHKSSLKSEADVCLTASQEVMGPSWLIIFSGLTRSLLSTPSRAGSIFYSVRRLSSQQLLDYAMEEADKMRALAALKGVAMLVDYEPLHPRSPPNGSVVPHLILADNFSYYYASLKALEARRRLQEPPYLAEVLIAESFMTGETTYSRLANAIVLPPAVRQPPMMYSTRVPLEFDTGTVGVLLAKEVFQAGLPSAGNGKSWYEQNVKRFVQCVQSSIMGNATMSLRQGLELFSWARAVKVAHNVTLHMYGANRAKEDFEEVWTAAQQTFFHRLCLMTCSAVETGVDSRLRCLVPVLNMMEFSSAFRCNASEGASLKHCAIFLGY</sequence>
<dbReference type="SUPFAM" id="SSF55486">
    <property type="entry name" value="Metalloproteases ('zincins'), catalytic domain"/>
    <property type="match status" value="1"/>
</dbReference>
<feature type="compositionally biased region" description="Basic residues" evidence="2">
    <location>
        <begin position="41"/>
        <end position="53"/>
    </location>
</feature>
<evidence type="ECO:0000256" key="1">
    <source>
        <dbReference type="ARBA" id="ARBA00007357"/>
    </source>
</evidence>
<comment type="similarity">
    <text evidence="1">Belongs to the peptidase M13 family.</text>
</comment>
<dbReference type="PROSITE" id="PS51885">
    <property type="entry name" value="NEPRILYSIN"/>
    <property type="match status" value="1"/>
</dbReference>
<dbReference type="GO" id="GO:0005886">
    <property type="term" value="C:plasma membrane"/>
    <property type="evidence" value="ECO:0007669"/>
    <property type="project" value="TreeGrafter"/>
</dbReference>
<dbReference type="GO" id="GO:0004222">
    <property type="term" value="F:metalloendopeptidase activity"/>
    <property type="evidence" value="ECO:0007669"/>
    <property type="project" value="InterPro"/>
</dbReference>
<keyword evidence="3" id="KW-0812">Transmembrane</keyword>
<reference evidence="5 6" key="1">
    <citation type="journal article" date="2023" name="Arcadia Sci">
        <title>De novo assembly of a long-read Amblyomma americanum tick genome.</title>
        <authorList>
            <person name="Chou S."/>
            <person name="Poskanzer K.E."/>
            <person name="Rollins M."/>
            <person name="Thuy-Boun P.S."/>
        </authorList>
    </citation>
    <scope>NUCLEOTIDE SEQUENCE [LARGE SCALE GENOMIC DNA]</scope>
    <source>
        <strain evidence="5">F_SG_1</strain>
        <tissue evidence="5">Salivary glands</tissue>
    </source>
</reference>
<comment type="caution">
    <text evidence="5">The sequence shown here is derived from an EMBL/GenBank/DDBJ whole genome shotgun (WGS) entry which is preliminary data.</text>
</comment>
<organism evidence="5 6">
    <name type="scientific">Amblyomma americanum</name>
    <name type="common">Lone star tick</name>
    <dbReference type="NCBI Taxonomy" id="6943"/>
    <lineage>
        <taxon>Eukaryota</taxon>
        <taxon>Metazoa</taxon>
        <taxon>Ecdysozoa</taxon>
        <taxon>Arthropoda</taxon>
        <taxon>Chelicerata</taxon>
        <taxon>Arachnida</taxon>
        <taxon>Acari</taxon>
        <taxon>Parasitiformes</taxon>
        <taxon>Ixodida</taxon>
        <taxon>Ixodoidea</taxon>
        <taxon>Ixodidae</taxon>
        <taxon>Amblyomminae</taxon>
        <taxon>Amblyomma</taxon>
    </lineage>
</organism>
<dbReference type="EMBL" id="JARKHS020007454">
    <property type="protein sequence ID" value="KAK8781653.1"/>
    <property type="molecule type" value="Genomic_DNA"/>
</dbReference>
<dbReference type="InterPro" id="IPR024079">
    <property type="entry name" value="MetalloPept_cat_dom_sf"/>
</dbReference>
<dbReference type="PANTHER" id="PTHR11733">
    <property type="entry name" value="ZINC METALLOPROTEASE FAMILY M13 NEPRILYSIN-RELATED"/>
    <property type="match status" value="1"/>
</dbReference>
<protein>
    <recommendedName>
        <fullName evidence="4">Peptidase M13 N-terminal domain-containing protein</fullName>
    </recommendedName>
</protein>
<dbReference type="InterPro" id="IPR008753">
    <property type="entry name" value="Peptidase_M13_N"/>
</dbReference>
<feature type="region of interest" description="Disordered" evidence="2">
    <location>
        <begin position="1"/>
        <end position="290"/>
    </location>
</feature>
<proteinExistence type="inferred from homology"/>
<dbReference type="GO" id="GO:0016485">
    <property type="term" value="P:protein processing"/>
    <property type="evidence" value="ECO:0007669"/>
    <property type="project" value="TreeGrafter"/>
</dbReference>